<feature type="region of interest" description="Disordered" evidence="1">
    <location>
        <begin position="47"/>
        <end position="77"/>
    </location>
</feature>
<sequence>MVVKSHYKKIIKECQVNMMEMNQRLAQLEERSSSCVCCLNGSQLHKASPNSGNASNNHDVPSTSKTVAHNENGSPVSRPRVVADAIIVDTNPKGKCHGVPIGFGAYKVTVTVSHVDDALLFKPDNVLKTVYDAVGTFTIWNKDHILPAISTSTC</sequence>
<dbReference type="Proteomes" id="UP001177140">
    <property type="component" value="Unassembled WGS sequence"/>
</dbReference>
<keyword evidence="3" id="KW-1185">Reference proteome</keyword>
<protein>
    <recommendedName>
        <fullName evidence="4">Transposase Tnp1/En/Spm-like domain-containing protein</fullName>
    </recommendedName>
</protein>
<evidence type="ECO:0000313" key="3">
    <source>
        <dbReference type="Proteomes" id="UP001177140"/>
    </source>
</evidence>
<reference evidence="2" key="1">
    <citation type="submission" date="2022-03" db="EMBL/GenBank/DDBJ databases">
        <title>A functionally conserved STORR gene fusion in Papaver species that diverged 16.8 million years ago.</title>
        <authorList>
            <person name="Catania T."/>
        </authorList>
    </citation>
    <scope>NUCLEOTIDE SEQUENCE</scope>
    <source>
        <strain evidence="2">S-191538</strain>
    </source>
</reference>
<accession>A0AA42AQJ7</accession>
<name>A0AA42AQJ7_PAPNU</name>
<feature type="compositionally biased region" description="Polar residues" evidence="1">
    <location>
        <begin position="47"/>
        <end position="75"/>
    </location>
</feature>
<comment type="caution">
    <text evidence="2">The sequence shown here is derived from an EMBL/GenBank/DDBJ whole genome shotgun (WGS) entry which is preliminary data.</text>
</comment>
<dbReference type="EMBL" id="JAJJMA010193145">
    <property type="protein sequence ID" value="MCL7038700.1"/>
    <property type="molecule type" value="Genomic_DNA"/>
</dbReference>
<evidence type="ECO:0008006" key="4">
    <source>
        <dbReference type="Google" id="ProtNLM"/>
    </source>
</evidence>
<dbReference type="AlphaFoldDB" id="A0AA42AQJ7"/>
<gene>
    <name evidence="2" type="ORF">MKW94_010933</name>
</gene>
<proteinExistence type="predicted"/>
<evidence type="ECO:0000256" key="1">
    <source>
        <dbReference type="SAM" id="MobiDB-lite"/>
    </source>
</evidence>
<organism evidence="2 3">
    <name type="scientific">Papaver nudicaule</name>
    <name type="common">Iceland poppy</name>
    <dbReference type="NCBI Taxonomy" id="74823"/>
    <lineage>
        <taxon>Eukaryota</taxon>
        <taxon>Viridiplantae</taxon>
        <taxon>Streptophyta</taxon>
        <taxon>Embryophyta</taxon>
        <taxon>Tracheophyta</taxon>
        <taxon>Spermatophyta</taxon>
        <taxon>Magnoliopsida</taxon>
        <taxon>Ranunculales</taxon>
        <taxon>Papaveraceae</taxon>
        <taxon>Papaveroideae</taxon>
        <taxon>Papaver</taxon>
    </lineage>
</organism>
<evidence type="ECO:0000313" key="2">
    <source>
        <dbReference type="EMBL" id="MCL7038700.1"/>
    </source>
</evidence>